<keyword evidence="3 6" id="KW-0812">Transmembrane</keyword>
<feature type="transmembrane region" description="Helical" evidence="6">
    <location>
        <begin position="143"/>
        <end position="166"/>
    </location>
</feature>
<feature type="transmembrane region" description="Helical" evidence="6">
    <location>
        <begin position="266"/>
        <end position="288"/>
    </location>
</feature>
<keyword evidence="8" id="KW-1185">Reference proteome</keyword>
<reference evidence="7 8" key="1">
    <citation type="submission" date="2020-03" db="EMBL/GenBank/DDBJ databases">
        <title>Genomic Encyclopedia of Type Strains, Phase IV (KMG-V): Genome sequencing to study the core and pangenomes of soil and plant-associated prokaryotes.</title>
        <authorList>
            <person name="Whitman W."/>
        </authorList>
    </citation>
    <scope>NUCLEOTIDE SEQUENCE [LARGE SCALE GENOMIC DNA]</scope>
    <source>
        <strain evidence="7 8">1B</strain>
    </source>
</reference>
<dbReference type="Proteomes" id="UP000717634">
    <property type="component" value="Unassembled WGS sequence"/>
</dbReference>
<protein>
    <submittedName>
        <fullName evidence="7">PurR-regulated permease PerM</fullName>
    </submittedName>
</protein>
<gene>
    <name evidence="7" type="ORF">HBN54_002253</name>
</gene>
<dbReference type="EMBL" id="JAAVTK010000006">
    <property type="protein sequence ID" value="NKI89654.1"/>
    <property type="molecule type" value="Genomic_DNA"/>
</dbReference>
<evidence type="ECO:0000256" key="3">
    <source>
        <dbReference type="ARBA" id="ARBA00022692"/>
    </source>
</evidence>
<feature type="transmembrane region" description="Helical" evidence="6">
    <location>
        <begin position="12"/>
        <end position="43"/>
    </location>
</feature>
<proteinExistence type="inferred from homology"/>
<evidence type="ECO:0000256" key="2">
    <source>
        <dbReference type="ARBA" id="ARBA00009773"/>
    </source>
</evidence>
<feature type="transmembrane region" description="Helical" evidence="6">
    <location>
        <begin position="64"/>
        <end position="85"/>
    </location>
</feature>
<dbReference type="PANTHER" id="PTHR21716">
    <property type="entry name" value="TRANSMEMBRANE PROTEIN"/>
    <property type="match status" value="1"/>
</dbReference>
<organism evidence="7 8">
    <name type="scientific">Hymenobacter artigasi</name>
    <dbReference type="NCBI Taxonomy" id="2719616"/>
    <lineage>
        <taxon>Bacteria</taxon>
        <taxon>Pseudomonadati</taxon>
        <taxon>Bacteroidota</taxon>
        <taxon>Cytophagia</taxon>
        <taxon>Cytophagales</taxon>
        <taxon>Hymenobacteraceae</taxon>
        <taxon>Hymenobacter</taxon>
    </lineage>
</organism>
<keyword evidence="5 6" id="KW-0472">Membrane</keyword>
<evidence type="ECO:0000256" key="4">
    <source>
        <dbReference type="ARBA" id="ARBA00022989"/>
    </source>
</evidence>
<comment type="similarity">
    <text evidence="2">Belongs to the autoinducer-2 exporter (AI-2E) (TC 2.A.86) family.</text>
</comment>
<comment type="subcellular location">
    <subcellularLocation>
        <location evidence="1">Membrane</location>
        <topology evidence="1">Multi-pass membrane protein</topology>
    </subcellularLocation>
</comment>
<evidence type="ECO:0000313" key="7">
    <source>
        <dbReference type="EMBL" id="NKI89654.1"/>
    </source>
</evidence>
<dbReference type="InterPro" id="IPR002549">
    <property type="entry name" value="AI-2E-like"/>
</dbReference>
<feature type="transmembrane region" description="Helical" evidence="6">
    <location>
        <begin position="300"/>
        <end position="329"/>
    </location>
</feature>
<feature type="transmembrane region" description="Helical" evidence="6">
    <location>
        <begin position="230"/>
        <end position="259"/>
    </location>
</feature>
<evidence type="ECO:0000256" key="1">
    <source>
        <dbReference type="ARBA" id="ARBA00004141"/>
    </source>
</evidence>
<accession>A0ABX1HIF3</accession>
<sequence length="346" mass="37169">MTQHVFVRRVGIAVGIALVVLLITGLLGTAFAVLLRVLAALLIALPLRAGAEWLHRRTKLPNGLALAVVVLLVLGLLGAMGWLFSARIGEQASQMREQLPEAYRSFQERIAGTRWGEWLSQENLSYKKILGGGSEWLGRATGIFSTTIGVLADVYVVVFLALFIAIQPKLYRAGMVMLVPKAGRDRANEVLDKVSSTLIKWFLGQLFSMTMVGVLTALGLWALGMPLVGALALFAGLVTFIPNLGPLVAMVPAILLAFFNGGPQEALYIVLLYLGVQAVESNILTPLAQKSLISMPPALIFIAQLVIGSYAGILGLILATPIMAILIVLTKMLYVQDILGDNSVKV</sequence>
<feature type="transmembrane region" description="Helical" evidence="6">
    <location>
        <begin position="201"/>
        <end position="224"/>
    </location>
</feature>
<dbReference type="RefSeq" id="WP_235955499.1">
    <property type="nucleotide sequence ID" value="NZ_JAAVTK010000006.1"/>
</dbReference>
<evidence type="ECO:0000256" key="6">
    <source>
        <dbReference type="SAM" id="Phobius"/>
    </source>
</evidence>
<evidence type="ECO:0000313" key="8">
    <source>
        <dbReference type="Proteomes" id="UP000717634"/>
    </source>
</evidence>
<dbReference type="Pfam" id="PF01594">
    <property type="entry name" value="AI-2E_transport"/>
    <property type="match status" value="1"/>
</dbReference>
<evidence type="ECO:0000256" key="5">
    <source>
        <dbReference type="ARBA" id="ARBA00023136"/>
    </source>
</evidence>
<keyword evidence="4 6" id="KW-1133">Transmembrane helix</keyword>
<dbReference type="PANTHER" id="PTHR21716:SF62">
    <property type="entry name" value="TRANSPORT PROTEIN YDBI-RELATED"/>
    <property type="match status" value="1"/>
</dbReference>
<comment type="caution">
    <text evidence="7">The sequence shown here is derived from an EMBL/GenBank/DDBJ whole genome shotgun (WGS) entry which is preliminary data.</text>
</comment>
<name>A0ABX1HIF3_9BACT</name>